<dbReference type="PANTHER" id="PTHR14387">
    <property type="entry name" value="THADA/DEATH RECEPTOR INTERACTING PROTEIN"/>
    <property type="match status" value="1"/>
</dbReference>
<dbReference type="PANTHER" id="PTHR14387:SF7">
    <property type="entry name" value="THYROID ADENOMA-ASSOCIATED PROTEIN"/>
    <property type="match status" value="1"/>
</dbReference>
<dbReference type="Pfam" id="PF10350">
    <property type="entry name" value="DUF2428"/>
    <property type="match status" value="1"/>
</dbReference>
<evidence type="ECO:0000256" key="2">
    <source>
        <dbReference type="ARBA" id="ARBA00022694"/>
    </source>
</evidence>
<dbReference type="InterPro" id="IPR016024">
    <property type="entry name" value="ARM-type_fold"/>
</dbReference>
<feature type="domain" description="tRNA (32-2'-O)-methyltransferase regulator THADA-like C-terminal TPR repeats region" evidence="6">
    <location>
        <begin position="1115"/>
        <end position="1277"/>
    </location>
</feature>
<dbReference type="InterPro" id="IPR056842">
    <property type="entry name" value="THADA-like_TPR_C"/>
</dbReference>
<organism evidence="7 8">
    <name type="scientific">Pseudolycoriella hygida</name>
    <dbReference type="NCBI Taxonomy" id="35572"/>
    <lineage>
        <taxon>Eukaryota</taxon>
        <taxon>Metazoa</taxon>
        <taxon>Ecdysozoa</taxon>
        <taxon>Arthropoda</taxon>
        <taxon>Hexapoda</taxon>
        <taxon>Insecta</taxon>
        <taxon>Pterygota</taxon>
        <taxon>Neoptera</taxon>
        <taxon>Endopterygota</taxon>
        <taxon>Diptera</taxon>
        <taxon>Nematocera</taxon>
        <taxon>Sciaroidea</taxon>
        <taxon>Sciaridae</taxon>
        <taxon>Pseudolycoriella</taxon>
    </lineage>
</organism>
<sequence length="1711" mass="194949">MNGLSLRVSSIKTSQNLKKNSEIQISILKLSDIYLNRISDYFVNEPEVHSYLTEFKDGKSVEQQVVSARKLLVRLENELPSSELSRQILDLLSEIYFTAPLKHSLRKIIARSFDKMKMDQCSIIESLVETVTRNLKEITHSSCVDAVNTAIISVDGLTENFRIGTLAVYQCVDEVCRILTMSIVKYLVEIEKRNSPANLSEIFIFLHNSVKLLLSYINRCVSDSSLTKASELAELSKFCKQIIDCDVVPMDTKLNCGIFLVLEEIVKGQMQELCNQLIAEKGIDELALCYCYGLCNTLESSNLFNERPSLLIEVIEILRTIANENINEQTMLLGVTRALSQMTKSLSTLSFADSLEESSLERKTKTAVVTNLVEMCLSFVWSYIEHHLNTVRHFCKEIFRNLLKLSHRPDRDYTFILSAVLSTIMRQEMSLKVQYIAIECLCQEMQVEDILTAWPTIFEDLFEDLEDLEDPQWVYCYQKIMSIHCQEIDVQSWLQMWIRPLLGNFGKKMSLQTMESLISVAIKSHPMVPGYFLQEKDNLPLELYLFVVSIIRSNKLQSGLHFVPAEDKRICGAKFHYTDEIRIMHLRIFVEVQKTTQPFTAADLNEILEFLRYNSNCQSPSFRQKIISFMTIAFNRIEASYPSVVKDPSKVTLISYLKFLSDVKCLCLSNICNGANFSRRAISLNVLLRTLTVSTKNGKISPDEIWTEELFEKLLQSLNDTYEANKALAVNIIRLCPTALVPKSPNFDLHFLKKLVTSVKPIDCVTAAHYLEYCCITGINFSSYLDAIIWCKQILVDGLKVAQSSLLIAARSNPLYGLVFCIKHLMSRVDLMKTCDEDWRNFIQELIGICKSLTEVVAPIVNNSSPEGHLPNDFSDVDDILSNETDETDAVCSSRCLQNENNDCLSTTPQMLLLCSWRTVKEVSILLGNLVLNAATVTDSNRGVITIDEILEIGNLFHILLSETKHRGAFEQAFIGFSKLCVRLWRANEPRLHQLPMVWLKDLLNIISGNDSSSVTHLKFDKICATRRSAGVPFMIQAILTSELLVCTSNGLKCSMVSLFDICRNGSVPEGRTHALNILRLLFRCTHLGDSVGEYISDGIECAIRGYSADNWPERNSSTLLFSSLITRVFGVQRTKDSENLNIRNKMTGRIFFLKYPRLFDFFLQELQAASLSIQNDQVPPTLHPLLILLSRLYPSAVDGCTSNLKLSLFLPLIGQCSFSPESETRKLAVRSIVALVPKHELFDYVHKTVHQILQRNVTKYVNSNALHGSLLQIYHLIKSVDHKLFTKHLDDFVSLTRTYLNLSILSSNNFVIIKVYVDTIIEIFTRISKVSDENIFINERSASFNIINEFICSTFTNSHNAIGFPLALKSCLVLHLIMNVSNIESLNFLQDLPLKPYEYVDAALTIILLVLHHTSPEIIFERFECDRNELQFLEHLPFHIKQSFRQAIIRSQQLISHLNGIIDDEAKFYPFCTVKAYNVLSELNLSAMSDGELTEVIERRTVDQIDEVKASIVTYASNHLGTMSEENVVRILRKLRELAAPDGSEELRISISVIISKLQGQLSSPTSLLLFGDIMLLLLRDESSEIRETISQVIQSLQKDRIDCAFTVLPSLAEEKFIDWLDEQFGQWNIENRWTMWIQLIQMQMDKSSTESEEVVDEVFEKCESNVFGEVVLLCKKLLNKLRESLSNLDRNYVKETLNSIQSDWPELFE</sequence>
<dbReference type="InterPro" id="IPR019442">
    <property type="entry name" value="THADA/TRM732_DUF2428"/>
</dbReference>
<gene>
    <name evidence="7" type="primary">THADA_1</name>
    <name evidence="7" type="ORF">Bhyg_01591</name>
</gene>
<evidence type="ECO:0000259" key="4">
    <source>
        <dbReference type="Pfam" id="PF10350"/>
    </source>
</evidence>
<dbReference type="InterPro" id="IPR051954">
    <property type="entry name" value="tRNA_methyltransferase_THADA"/>
</dbReference>
<feature type="domain" description="DUF2428" evidence="4">
    <location>
        <begin position="842"/>
        <end position="1112"/>
    </location>
</feature>
<comment type="similarity">
    <text evidence="1">Belongs to the THADA family.</text>
</comment>
<accession>A0A9Q0N9U0</accession>
<dbReference type="OrthoDB" id="73997at2759"/>
<dbReference type="Pfam" id="PF25150">
    <property type="entry name" value="TPR_Trm732"/>
    <property type="match status" value="1"/>
</dbReference>
<evidence type="ECO:0000313" key="7">
    <source>
        <dbReference type="EMBL" id="KAJ6646380.1"/>
    </source>
</evidence>
<evidence type="ECO:0000259" key="6">
    <source>
        <dbReference type="Pfam" id="PF25151"/>
    </source>
</evidence>
<evidence type="ECO:0000256" key="1">
    <source>
        <dbReference type="ARBA" id="ARBA00010409"/>
    </source>
</evidence>
<name>A0A9Q0N9U0_9DIPT</name>
<dbReference type="EMBL" id="WJQU01000001">
    <property type="protein sequence ID" value="KAJ6646380.1"/>
    <property type="molecule type" value="Genomic_DNA"/>
</dbReference>
<protein>
    <recommendedName>
        <fullName evidence="3">tRNA (32-2'-O)-methyltransferase regulator THADA</fullName>
    </recommendedName>
</protein>
<comment type="caution">
    <text evidence="7">The sequence shown here is derived from an EMBL/GenBank/DDBJ whole genome shotgun (WGS) entry which is preliminary data.</text>
</comment>
<dbReference type="GO" id="GO:0005829">
    <property type="term" value="C:cytosol"/>
    <property type="evidence" value="ECO:0007669"/>
    <property type="project" value="TreeGrafter"/>
</dbReference>
<reference evidence="7" key="1">
    <citation type="submission" date="2022-07" db="EMBL/GenBank/DDBJ databases">
        <authorList>
            <person name="Trinca V."/>
            <person name="Uliana J.V.C."/>
            <person name="Torres T.T."/>
            <person name="Ward R.J."/>
            <person name="Monesi N."/>
        </authorList>
    </citation>
    <scope>NUCLEOTIDE SEQUENCE</scope>
    <source>
        <strain evidence="7">HSMRA1968</strain>
        <tissue evidence="7">Whole embryos</tissue>
    </source>
</reference>
<feature type="domain" description="tRNA (32-2'-O)-methyltransferase regulator THADA-like TPR repeats region" evidence="5">
    <location>
        <begin position="493"/>
        <end position="691"/>
    </location>
</feature>
<evidence type="ECO:0000313" key="8">
    <source>
        <dbReference type="Proteomes" id="UP001151699"/>
    </source>
</evidence>
<proteinExistence type="inferred from homology"/>
<dbReference type="Proteomes" id="UP001151699">
    <property type="component" value="Chromosome A"/>
</dbReference>
<evidence type="ECO:0000256" key="3">
    <source>
        <dbReference type="ARBA" id="ARBA00035698"/>
    </source>
</evidence>
<dbReference type="InterPro" id="IPR056843">
    <property type="entry name" value="THADA-like_TPR"/>
</dbReference>
<keyword evidence="2" id="KW-0819">tRNA processing</keyword>
<keyword evidence="8" id="KW-1185">Reference proteome</keyword>
<dbReference type="SUPFAM" id="SSF48371">
    <property type="entry name" value="ARM repeat"/>
    <property type="match status" value="1"/>
</dbReference>
<evidence type="ECO:0000259" key="5">
    <source>
        <dbReference type="Pfam" id="PF25150"/>
    </source>
</evidence>
<dbReference type="GO" id="GO:0030488">
    <property type="term" value="P:tRNA methylation"/>
    <property type="evidence" value="ECO:0007669"/>
    <property type="project" value="TreeGrafter"/>
</dbReference>
<dbReference type="Pfam" id="PF25151">
    <property type="entry name" value="TPR_Trm732_C"/>
    <property type="match status" value="1"/>
</dbReference>